<evidence type="ECO:0000256" key="9">
    <source>
        <dbReference type="HAMAP-Rule" id="MF_01582"/>
    </source>
</evidence>
<evidence type="ECO:0000256" key="8">
    <source>
        <dbReference type="ARBA" id="ARBA00023136"/>
    </source>
</evidence>
<dbReference type="Pfam" id="PF00375">
    <property type="entry name" value="SDF"/>
    <property type="match status" value="1"/>
</dbReference>
<dbReference type="NCBIfam" id="NF010151">
    <property type="entry name" value="PRK13628.1"/>
    <property type="match status" value="1"/>
</dbReference>
<protein>
    <recommendedName>
        <fullName evidence="9">Serine/threonine transporter SstT</fullName>
    </recommendedName>
    <alternativeName>
        <fullName evidence="9">Na(+)/serine-threonine symporter</fullName>
    </alternativeName>
</protein>
<evidence type="ECO:0000313" key="11">
    <source>
        <dbReference type="Proteomes" id="UP001597196"/>
    </source>
</evidence>
<dbReference type="Gene3D" id="1.10.3860.10">
    <property type="entry name" value="Sodium:dicarboxylate symporter"/>
    <property type="match status" value="1"/>
</dbReference>
<proteinExistence type="inferred from homology"/>
<comment type="function">
    <text evidence="9">Involved in the import of serine and threonine into the cell, with the concomitant import of sodium (symport system).</text>
</comment>
<dbReference type="InterPro" id="IPR023025">
    <property type="entry name" value="Ser_Thr_transp_SstT"/>
</dbReference>
<feature type="transmembrane region" description="Helical" evidence="9">
    <location>
        <begin position="76"/>
        <end position="97"/>
    </location>
</feature>
<keyword evidence="5 9" id="KW-0769">Symport</keyword>
<keyword evidence="6 9" id="KW-0029">Amino-acid transport</keyword>
<sequence length="435" mass="45329">MFEKYRSVSLILRIIIGLAVGVLLGTTVPTLTGIGLMGDLFVGALKGIAPVLVFFLIMAAVSHYQKGSETHFGSVIVLYLTATLLSAFAAVGASYAFPVRLDLTKVAKTAASGPKDLGTVLTDLFNNAVTNPFQAVASGNYLAILFWALMIGFALRLTSAQTRQVITDLSEAITNVAQTVIQFAPFGIAGLVFKTVSAKGLAGIARYGQLVALLVGTMAFVYLVLYPLMVWVMTRQNPYPLTLWTLRVSGLPAFFTRSSAVNIPINLQACEDLGLNKKSYAVSIPLGGSANSGGAAITVSVMTLAACATLNIPVSFPLAIILCFLTALAATGASGIAGGSLLIIPMAASIFGISNDIAMEVVGVGFVIGVIQDSVETAVNSASDLLFTATAEYRDRRRAGEKVDITAAVRGAIAKERGGAPAKDAVQRAAVKPAE</sequence>
<dbReference type="PRINTS" id="PR00173">
    <property type="entry name" value="EDTRNSPORT"/>
</dbReference>
<evidence type="ECO:0000256" key="6">
    <source>
        <dbReference type="ARBA" id="ARBA00022970"/>
    </source>
</evidence>
<keyword evidence="7 9" id="KW-1133">Transmembrane helix</keyword>
<dbReference type="InterPro" id="IPR001991">
    <property type="entry name" value="Na-dicarboxylate_symporter"/>
</dbReference>
<evidence type="ECO:0000256" key="5">
    <source>
        <dbReference type="ARBA" id="ARBA00022847"/>
    </source>
</evidence>
<keyword evidence="2 9" id="KW-0813">Transport</keyword>
<comment type="subcellular location">
    <subcellularLocation>
        <location evidence="9">Cell membrane</location>
        <topology evidence="9">Multi-pass membrane protein</topology>
    </subcellularLocation>
    <subcellularLocation>
        <location evidence="1">Membrane</location>
        <topology evidence="1">Multi-pass membrane protein</topology>
    </subcellularLocation>
</comment>
<evidence type="ECO:0000256" key="4">
    <source>
        <dbReference type="ARBA" id="ARBA00022692"/>
    </source>
</evidence>
<dbReference type="EMBL" id="JBHTOC010000011">
    <property type="protein sequence ID" value="MFD1430313.1"/>
    <property type="molecule type" value="Genomic_DNA"/>
</dbReference>
<comment type="caution">
    <text evidence="9">Lacks conserved residue(s) required for the propagation of feature annotation.</text>
</comment>
<dbReference type="PANTHER" id="PTHR42865">
    <property type="entry name" value="PROTON/GLUTAMATE-ASPARTATE SYMPORTER"/>
    <property type="match status" value="1"/>
</dbReference>
<comment type="caution">
    <text evidence="10">The sequence shown here is derived from an EMBL/GenBank/DDBJ whole genome shotgun (WGS) entry which is preliminary data.</text>
</comment>
<evidence type="ECO:0000256" key="3">
    <source>
        <dbReference type="ARBA" id="ARBA00022475"/>
    </source>
</evidence>
<feature type="transmembrane region" description="Helical" evidence="9">
    <location>
        <begin position="12"/>
        <end position="34"/>
    </location>
</feature>
<feature type="transmembrane region" description="Helical" evidence="9">
    <location>
        <begin position="210"/>
        <end position="233"/>
    </location>
</feature>
<keyword evidence="8 9" id="KW-0472">Membrane</keyword>
<name>A0ABW4CK00_9LACO</name>
<keyword evidence="11" id="KW-1185">Reference proteome</keyword>
<accession>A0ABW4CK00</accession>
<dbReference type="RefSeq" id="WP_203626626.1">
    <property type="nucleotide sequence ID" value="NZ_BOLQ01000006.1"/>
</dbReference>
<evidence type="ECO:0000256" key="2">
    <source>
        <dbReference type="ARBA" id="ARBA00022448"/>
    </source>
</evidence>
<dbReference type="SUPFAM" id="SSF118215">
    <property type="entry name" value="Proton glutamate symport protein"/>
    <property type="match status" value="1"/>
</dbReference>
<dbReference type="InterPro" id="IPR036458">
    <property type="entry name" value="Na:dicarbo_symporter_sf"/>
</dbReference>
<evidence type="ECO:0000313" key="10">
    <source>
        <dbReference type="EMBL" id="MFD1430313.1"/>
    </source>
</evidence>
<dbReference type="Proteomes" id="UP001597196">
    <property type="component" value="Unassembled WGS sequence"/>
</dbReference>
<organism evidence="10 11">
    <name type="scientific">Lacticaseibacillus mingshuiensis</name>
    <dbReference type="NCBI Taxonomy" id="2799574"/>
    <lineage>
        <taxon>Bacteria</taxon>
        <taxon>Bacillati</taxon>
        <taxon>Bacillota</taxon>
        <taxon>Bacilli</taxon>
        <taxon>Lactobacillales</taxon>
        <taxon>Lactobacillaceae</taxon>
        <taxon>Lacticaseibacillus</taxon>
    </lineage>
</organism>
<feature type="transmembrane region" description="Helical" evidence="9">
    <location>
        <begin position="40"/>
        <end position="64"/>
    </location>
</feature>
<comment type="similarity">
    <text evidence="9">Belongs to the dicarboxylate/amino acid:cation symporter (DAACS) (TC 2.A.23) family.</text>
</comment>
<gene>
    <name evidence="9 10" type="primary">sstT</name>
    <name evidence="10" type="ORF">ACFQ4P_08640</name>
</gene>
<keyword evidence="4 9" id="KW-0812">Transmembrane</keyword>
<dbReference type="PANTHER" id="PTHR42865:SF8">
    <property type="entry name" value="SERINE_THREONINE TRANSPORTER SSTT"/>
    <property type="match status" value="1"/>
</dbReference>
<keyword evidence="3 9" id="KW-1003">Cell membrane</keyword>
<dbReference type="HAMAP" id="MF_01582">
    <property type="entry name" value="Ser_Thr_transp_SstT"/>
    <property type="match status" value="1"/>
</dbReference>
<evidence type="ECO:0000256" key="7">
    <source>
        <dbReference type="ARBA" id="ARBA00022989"/>
    </source>
</evidence>
<reference evidence="11" key="1">
    <citation type="journal article" date="2019" name="Int. J. Syst. Evol. Microbiol.">
        <title>The Global Catalogue of Microorganisms (GCM) 10K type strain sequencing project: providing services to taxonomists for standard genome sequencing and annotation.</title>
        <authorList>
            <consortium name="The Broad Institute Genomics Platform"/>
            <consortium name="The Broad Institute Genome Sequencing Center for Infectious Disease"/>
            <person name="Wu L."/>
            <person name="Ma J."/>
        </authorList>
    </citation>
    <scope>NUCLEOTIDE SEQUENCE [LARGE SCALE GENOMIC DNA]</scope>
    <source>
        <strain evidence="11">CCM 8980</strain>
    </source>
</reference>
<feature type="transmembrane region" description="Helical" evidence="9">
    <location>
        <begin position="133"/>
        <end position="155"/>
    </location>
</feature>
<comment type="catalytic activity">
    <reaction evidence="9">
        <text>L-threonine(in) + Na(+)(in) = L-threonine(out) + Na(+)(out)</text>
        <dbReference type="Rhea" id="RHEA:69999"/>
        <dbReference type="ChEBI" id="CHEBI:29101"/>
        <dbReference type="ChEBI" id="CHEBI:57926"/>
    </reaction>
</comment>
<feature type="transmembrane region" description="Helical" evidence="9">
    <location>
        <begin position="318"/>
        <end position="344"/>
    </location>
</feature>
<comment type="catalytic activity">
    <reaction evidence="9">
        <text>L-serine(in) + Na(+)(in) = L-serine(out) + Na(+)(out)</text>
        <dbReference type="Rhea" id="RHEA:29575"/>
        <dbReference type="ChEBI" id="CHEBI:29101"/>
        <dbReference type="ChEBI" id="CHEBI:33384"/>
    </reaction>
</comment>
<evidence type="ECO:0000256" key="1">
    <source>
        <dbReference type="ARBA" id="ARBA00004141"/>
    </source>
</evidence>